<keyword evidence="6" id="KW-1185">Reference proteome</keyword>
<dbReference type="Pfam" id="PF01381">
    <property type="entry name" value="HTH_3"/>
    <property type="match status" value="1"/>
</dbReference>
<keyword evidence="1" id="KW-0805">Transcription regulation</keyword>
<keyword evidence="3" id="KW-0804">Transcription</keyword>
<dbReference type="Gene3D" id="1.10.260.40">
    <property type="entry name" value="lambda repressor-like DNA-binding domains"/>
    <property type="match status" value="1"/>
</dbReference>
<dbReference type="KEGG" id="mtw:CQW49_09510"/>
<feature type="domain" description="HTH cro/C1-type" evidence="4">
    <location>
        <begin position="51"/>
        <end position="95"/>
    </location>
</feature>
<dbReference type="EMBL" id="CP023737">
    <property type="protein sequence ID" value="ATQ68102.1"/>
    <property type="molecule type" value="Genomic_DNA"/>
</dbReference>
<dbReference type="PROSITE" id="PS50943">
    <property type="entry name" value="HTH_CROC1"/>
    <property type="match status" value="1"/>
</dbReference>
<evidence type="ECO:0000259" key="4">
    <source>
        <dbReference type="PROSITE" id="PS50943"/>
    </source>
</evidence>
<protein>
    <submittedName>
        <fullName evidence="5">Transcriptional regulator</fullName>
    </submittedName>
</protein>
<dbReference type="Proteomes" id="UP000230709">
    <property type="component" value="Chromosome"/>
</dbReference>
<evidence type="ECO:0000313" key="5">
    <source>
        <dbReference type="EMBL" id="ATQ68102.1"/>
    </source>
</evidence>
<keyword evidence="2" id="KW-0238">DNA-binding</keyword>
<dbReference type="InterPro" id="IPR052359">
    <property type="entry name" value="HTH-type_reg/antitoxin"/>
</dbReference>
<name>A0A2D2CZD6_METT3</name>
<evidence type="ECO:0000256" key="1">
    <source>
        <dbReference type="ARBA" id="ARBA00023015"/>
    </source>
</evidence>
<proteinExistence type="predicted"/>
<dbReference type="STRING" id="595536.GCA_000178815_03251"/>
<dbReference type="GO" id="GO:0003677">
    <property type="term" value="F:DNA binding"/>
    <property type="evidence" value="ECO:0007669"/>
    <property type="project" value="UniProtKB-KW"/>
</dbReference>
<dbReference type="PANTHER" id="PTHR36511">
    <property type="entry name" value="MERR FAMILY BACTERIAL REGULATORY PROTEIN"/>
    <property type="match status" value="1"/>
</dbReference>
<dbReference type="InterPro" id="IPR010982">
    <property type="entry name" value="Lambda_DNA-bd_dom_sf"/>
</dbReference>
<dbReference type="SUPFAM" id="SSF47413">
    <property type="entry name" value="lambda repressor-like DNA-binding domains"/>
    <property type="match status" value="1"/>
</dbReference>
<evidence type="ECO:0000313" key="6">
    <source>
        <dbReference type="Proteomes" id="UP000230709"/>
    </source>
</evidence>
<sequence>MTNKRYRSDALRSLHEIAVDLNAVGAIDKATMRRFDVSCLTPAEPLSPEAIKKIREKANMSQATFALALNVSKILVSKWERGETRPSGPSLKLLALADRKGIEAIL</sequence>
<dbReference type="PANTHER" id="PTHR36511:SF3">
    <property type="entry name" value="ANTITOXIN HIGA-2"/>
    <property type="match status" value="1"/>
</dbReference>
<accession>A0A2D2CZD6</accession>
<dbReference type="SMART" id="SM00530">
    <property type="entry name" value="HTH_XRE"/>
    <property type="match status" value="1"/>
</dbReference>
<organism evidence="5 6">
    <name type="scientific">Methylosinus trichosporium (strain ATCC 35070 / NCIMB 11131 / UNIQEM 75 / OB3b)</name>
    <dbReference type="NCBI Taxonomy" id="595536"/>
    <lineage>
        <taxon>Bacteria</taxon>
        <taxon>Pseudomonadati</taxon>
        <taxon>Pseudomonadota</taxon>
        <taxon>Alphaproteobacteria</taxon>
        <taxon>Hyphomicrobiales</taxon>
        <taxon>Methylocystaceae</taxon>
        <taxon>Methylosinus</taxon>
    </lineage>
</organism>
<dbReference type="AlphaFoldDB" id="A0A2D2CZD6"/>
<reference evidence="6" key="1">
    <citation type="submission" date="2017-10" db="EMBL/GenBank/DDBJ databases">
        <title>Completed PacBio SMRT sequence of Methylosinus trichosporium OB3b reveals presence of a third large plasmid.</title>
        <authorList>
            <person name="Charles T.C."/>
            <person name="Lynch M.D.J."/>
            <person name="Heil J.R."/>
            <person name="Cheng J."/>
        </authorList>
    </citation>
    <scope>NUCLEOTIDE SEQUENCE [LARGE SCALE GENOMIC DNA]</scope>
    <source>
        <strain evidence="6">OB3b</strain>
    </source>
</reference>
<gene>
    <name evidence="5" type="ORF">CQW49_09510</name>
</gene>
<dbReference type="CDD" id="cd00093">
    <property type="entry name" value="HTH_XRE"/>
    <property type="match status" value="1"/>
</dbReference>
<evidence type="ECO:0000256" key="2">
    <source>
        <dbReference type="ARBA" id="ARBA00023125"/>
    </source>
</evidence>
<dbReference type="InterPro" id="IPR001387">
    <property type="entry name" value="Cro/C1-type_HTH"/>
</dbReference>
<evidence type="ECO:0000256" key="3">
    <source>
        <dbReference type="ARBA" id="ARBA00023163"/>
    </source>
</evidence>